<evidence type="ECO:0000313" key="11">
    <source>
        <dbReference type="Proteomes" id="UP000551758"/>
    </source>
</evidence>
<dbReference type="Proteomes" id="UP000551758">
    <property type="component" value="Unassembled WGS sequence"/>
</dbReference>
<dbReference type="Pfam" id="PF00143">
    <property type="entry name" value="Interferon"/>
    <property type="match status" value="1"/>
</dbReference>
<keyword evidence="11" id="KW-1185">Reference proteome</keyword>
<dbReference type="EMBL" id="JACDTQ010003801">
    <property type="protein sequence ID" value="KAF5912826.1"/>
    <property type="molecule type" value="Genomic_DNA"/>
</dbReference>
<comment type="similarity">
    <text evidence="2 8">Belongs to the alpha/beta interferon family.</text>
</comment>
<evidence type="ECO:0000256" key="4">
    <source>
        <dbReference type="ARBA" id="ARBA00022525"/>
    </source>
</evidence>
<gene>
    <name evidence="10" type="ORF">HPG69_007818</name>
</gene>
<evidence type="ECO:0000256" key="5">
    <source>
        <dbReference type="ARBA" id="ARBA00022729"/>
    </source>
</evidence>
<dbReference type="InterPro" id="IPR000471">
    <property type="entry name" value="Interferon_alpha/beta/delta"/>
</dbReference>
<dbReference type="GO" id="GO:0051607">
    <property type="term" value="P:defense response to virus"/>
    <property type="evidence" value="ECO:0007669"/>
    <property type="project" value="UniProtKB-KW"/>
</dbReference>
<evidence type="ECO:0000256" key="9">
    <source>
        <dbReference type="SAM" id="MobiDB-lite"/>
    </source>
</evidence>
<organism evidence="10 11">
    <name type="scientific">Diceros bicornis minor</name>
    <name type="common">South-central black rhinoceros</name>
    <dbReference type="NCBI Taxonomy" id="77932"/>
    <lineage>
        <taxon>Eukaryota</taxon>
        <taxon>Metazoa</taxon>
        <taxon>Chordata</taxon>
        <taxon>Craniata</taxon>
        <taxon>Vertebrata</taxon>
        <taxon>Euteleostomi</taxon>
        <taxon>Mammalia</taxon>
        <taxon>Eutheria</taxon>
        <taxon>Laurasiatheria</taxon>
        <taxon>Perissodactyla</taxon>
        <taxon>Rhinocerotidae</taxon>
        <taxon>Diceros</taxon>
    </lineage>
</organism>
<evidence type="ECO:0000313" key="10">
    <source>
        <dbReference type="EMBL" id="KAF5912826.1"/>
    </source>
</evidence>
<keyword evidence="7" id="KW-1015">Disulfide bond</keyword>
<comment type="caution">
    <text evidence="10">The sequence shown here is derived from an EMBL/GenBank/DDBJ whole genome shotgun (WGS) entry which is preliminary data.</text>
</comment>
<dbReference type="PANTHER" id="PTHR11691:SF60">
    <property type="entry name" value="INTERFERON ALPHA-5"/>
    <property type="match status" value="1"/>
</dbReference>
<dbReference type="SUPFAM" id="SSF47266">
    <property type="entry name" value="4-helical cytokines"/>
    <property type="match status" value="1"/>
</dbReference>
<keyword evidence="3 8" id="KW-0202">Cytokine</keyword>
<evidence type="ECO:0000256" key="7">
    <source>
        <dbReference type="ARBA" id="ARBA00023157"/>
    </source>
</evidence>
<comment type="subcellular location">
    <subcellularLocation>
        <location evidence="1">Secreted</location>
    </subcellularLocation>
</comment>
<dbReference type="GO" id="GO:0005126">
    <property type="term" value="F:cytokine receptor binding"/>
    <property type="evidence" value="ECO:0007669"/>
    <property type="project" value="InterPro"/>
</dbReference>
<dbReference type="GO" id="GO:0005615">
    <property type="term" value="C:extracellular space"/>
    <property type="evidence" value="ECO:0007669"/>
    <property type="project" value="UniProtKB-KW"/>
</dbReference>
<keyword evidence="4" id="KW-0964">Secreted</keyword>
<dbReference type="GO" id="GO:0005125">
    <property type="term" value="F:cytokine activity"/>
    <property type="evidence" value="ECO:0007669"/>
    <property type="project" value="UniProtKB-KW"/>
</dbReference>
<evidence type="ECO:0000256" key="6">
    <source>
        <dbReference type="ARBA" id="ARBA00023118"/>
    </source>
</evidence>
<reference evidence="10 11" key="1">
    <citation type="journal article" date="2020" name="Mol. Biol. Evol.">
        <title>Interspecific Gene Flow and the Evolution of Specialization in Black and White Rhinoceros.</title>
        <authorList>
            <person name="Moodley Y."/>
            <person name="Westbury M.V."/>
            <person name="Russo I.M."/>
            <person name="Gopalakrishnan S."/>
            <person name="Rakotoarivelo A."/>
            <person name="Olsen R.A."/>
            <person name="Prost S."/>
            <person name="Tunstall T."/>
            <person name="Ryder O.A."/>
            <person name="Dalen L."/>
            <person name="Bruford M.W."/>
        </authorList>
    </citation>
    <scope>NUCLEOTIDE SEQUENCE [LARGE SCALE GENOMIC DNA]</scope>
    <source>
        <strain evidence="10">SBR-YM</strain>
        <tissue evidence="10">Skin</tissue>
    </source>
</reference>
<sequence length="204" mass="23430">MRVLMLLEQMRRIPALSCLKDRNNFGFSQEVFDGSQFQKAQAVSVEVEVEETPLMNADSTLAVRRYFQRNTLYLQEKKYSPCTWETVRAEIMRSFSSSTNLQERLRRTWTCSEEDLMLLRRTRRISLLSSLKDISSAGRPGNLFGQAMGGEESALGTEGPTQAMKRHMHKGRSSENPETRVTGHPPQPDQQHLQDPQYPYPFPS</sequence>
<dbReference type="InterPro" id="IPR009079">
    <property type="entry name" value="4_helix_cytokine-like_core"/>
</dbReference>
<evidence type="ECO:0000256" key="2">
    <source>
        <dbReference type="ARBA" id="ARBA00011033"/>
    </source>
</evidence>
<keyword evidence="6 8" id="KW-0051">Antiviral defense</keyword>
<dbReference type="SMART" id="SM00076">
    <property type="entry name" value="IFabd"/>
    <property type="match status" value="1"/>
</dbReference>
<evidence type="ECO:0000256" key="3">
    <source>
        <dbReference type="ARBA" id="ARBA00022514"/>
    </source>
</evidence>
<evidence type="ECO:0000256" key="8">
    <source>
        <dbReference type="RuleBase" id="RU000436"/>
    </source>
</evidence>
<keyword evidence="5" id="KW-0732">Signal</keyword>
<name>A0A7J7EBP2_DICBM</name>
<dbReference type="Gene3D" id="1.20.1250.10">
    <property type="match status" value="2"/>
</dbReference>
<dbReference type="AlphaFoldDB" id="A0A7J7EBP2"/>
<protein>
    <submittedName>
        <fullName evidence="10">Uncharacterized protein</fullName>
    </submittedName>
</protein>
<feature type="region of interest" description="Disordered" evidence="9">
    <location>
        <begin position="138"/>
        <end position="204"/>
    </location>
</feature>
<dbReference type="PANTHER" id="PTHR11691">
    <property type="entry name" value="TYPE I INTERFERON"/>
    <property type="match status" value="1"/>
</dbReference>
<evidence type="ECO:0000256" key="1">
    <source>
        <dbReference type="ARBA" id="ARBA00004613"/>
    </source>
</evidence>
<proteinExistence type="inferred from homology"/>
<accession>A0A7J7EBP2</accession>